<feature type="compositionally biased region" description="Basic and acidic residues" evidence="10">
    <location>
        <begin position="43"/>
        <end position="53"/>
    </location>
</feature>
<dbReference type="InterPro" id="IPR018866">
    <property type="entry name" value="Znf-4CXXC_R1"/>
</dbReference>
<evidence type="ECO:0000256" key="8">
    <source>
        <dbReference type="ARBA" id="ARBA00023163"/>
    </source>
</evidence>
<keyword evidence="9" id="KW-0539">Nucleus</keyword>
<sequence length="307" mass="34636">MASSYEEACARQILENKAFLASLEIKKSPIDSAPKRKRQQPKKVNEEGDYKPEYSMRVRKQGISYNEDNYRGGFAHPAKKKQTGGGPRRSNFALGRRVVGRRIYDSTHGTSCHQCRQKTMDTKIKCSAEGCTLMFDYHCLLGHYSEDANIIDHSEWICPKCRGKCNCSNCKKKRGERPTGQISVFIKRFGVEAAKKALMCDEINDVVLNQAARVRRTYEGLELDDYGYESDNDDNTAACSEQSAESGEPKRYSQRQANSSARKKIAAQVEESDDENTVASWDDDDAPDLTWNGWKSCPRGINCIVLI</sequence>
<evidence type="ECO:0000313" key="12">
    <source>
        <dbReference type="EMBL" id="KAJ2756569.1"/>
    </source>
</evidence>
<dbReference type="EMBL" id="JANBUH010000022">
    <property type="protein sequence ID" value="KAJ2756569.1"/>
    <property type="molecule type" value="Genomic_DNA"/>
</dbReference>
<dbReference type="GO" id="GO:0005737">
    <property type="term" value="C:cytoplasm"/>
    <property type="evidence" value="ECO:0007669"/>
    <property type="project" value="UniProtKB-SubCell"/>
</dbReference>
<comment type="caution">
    <text evidence="12">The sequence shown here is derived from an EMBL/GenBank/DDBJ whole genome shotgun (WGS) entry which is preliminary data.</text>
</comment>
<evidence type="ECO:0000256" key="3">
    <source>
        <dbReference type="ARBA" id="ARBA00022490"/>
    </source>
</evidence>
<evidence type="ECO:0000256" key="5">
    <source>
        <dbReference type="ARBA" id="ARBA00022553"/>
    </source>
</evidence>
<feature type="region of interest" description="Disordered" evidence="10">
    <location>
        <begin position="26"/>
        <end position="53"/>
    </location>
</feature>
<evidence type="ECO:0000259" key="11">
    <source>
        <dbReference type="Pfam" id="PF10497"/>
    </source>
</evidence>
<comment type="subcellular location">
    <subcellularLocation>
        <location evidence="2">Cytoplasm</location>
    </subcellularLocation>
    <subcellularLocation>
        <location evidence="1">Nucleus</location>
    </subcellularLocation>
</comment>
<keyword evidence="13" id="KW-1185">Reference proteome</keyword>
<evidence type="ECO:0000313" key="13">
    <source>
        <dbReference type="Proteomes" id="UP001140011"/>
    </source>
</evidence>
<dbReference type="InterPro" id="IPR040221">
    <property type="entry name" value="CDCA7/CDA7L"/>
</dbReference>
<feature type="compositionally biased region" description="Polar residues" evidence="10">
    <location>
        <begin position="235"/>
        <end position="245"/>
    </location>
</feature>
<evidence type="ECO:0000256" key="6">
    <source>
        <dbReference type="ARBA" id="ARBA00022843"/>
    </source>
</evidence>
<feature type="domain" description="Zinc-finger" evidence="11">
    <location>
        <begin position="104"/>
        <end position="196"/>
    </location>
</feature>
<dbReference type="PANTHER" id="PTHR31169">
    <property type="entry name" value="OS05G0300700 PROTEIN"/>
    <property type="match status" value="1"/>
</dbReference>
<reference evidence="12" key="1">
    <citation type="submission" date="2022-07" db="EMBL/GenBank/DDBJ databases">
        <title>Phylogenomic reconstructions and comparative analyses of Kickxellomycotina fungi.</title>
        <authorList>
            <person name="Reynolds N.K."/>
            <person name="Stajich J.E."/>
            <person name="Barry K."/>
            <person name="Grigoriev I.V."/>
            <person name="Crous P."/>
            <person name="Smith M.E."/>
        </authorList>
    </citation>
    <scope>NUCLEOTIDE SEQUENCE</scope>
    <source>
        <strain evidence="12">BCRC 34297</strain>
    </source>
</reference>
<dbReference type="GO" id="GO:0005634">
    <property type="term" value="C:nucleus"/>
    <property type="evidence" value="ECO:0007669"/>
    <property type="project" value="UniProtKB-SubCell"/>
</dbReference>
<feature type="compositionally biased region" description="Acidic residues" evidence="10">
    <location>
        <begin position="270"/>
        <end position="285"/>
    </location>
</feature>
<keyword evidence="8" id="KW-0804">Transcription</keyword>
<evidence type="ECO:0000256" key="9">
    <source>
        <dbReference type="ARBA" id="ARBA00023242"/>
    </source>
</evidence>
<feature type="region of interest" description="Disordered" evidence="10">
    <location>
        <begin position="234"/>
        <end position="285"/>
    </location>
</feature>
<dbReference type="Pfam" id="PF10497">
    <property type="entry name" value="zf-4CXXC_R1"/>
    <property type="match status" value="1"/>
</dbReference>
<organism evidence="12 13">
    <name type="scientific">Coemansia pectinata</name>
    <dbReference type="NCBI Taxonomy" id="1052879"/>
    <lineage>
        <taxon>Eukaryota</taxon>
        <taxon>Fungi</taxon>
        <taxon>Fungi incertae sedis</taxon>
        <taxon>Zoopagomycota</taxon>
        <taxon>Kickxellomycotina</taxon>
        <taxon>Kickxellomycetes</taxon>
        <taxon>Kickxellales</taxon>
        <taxon>Kickxellaceae</taxon>
        <taxon>Coemansia</taxon>
    </lineage>
</organism>
<keyword evidence="7" id="KW-0805">Transcription regulation</keyword>
<keyword evidence="6" id="KW-0832">Ubl conjugation</keyword>
<dbReference type="OrthoDB" id="298344at2759"/>
<evidence type="ECO:0000256" key="7">
    <source>
        <dbReference type="ARBA" id="ARBA00023015"/>
    </source>
</evidence>
<dbReference type="GO" id="GO:0006355">
    <property type="term" value="P:regulation of DNA-templated transcription"/>
    <property type="evidence" value="ECO:0007669"/>
    <property type="project" value="InterPro"/>
</dbReference>
<name>A0A9W8H5M4_9FUNG</name>
<keyword evidence="5" id="KW-0597">Phosphoprotein</keyword>
<evidence type="ECO:0000256" key="10">
    <source>
        <dbReference type="SAM" id="MobiDB-lite"/>
    </source>
</evidence>
<evidence type="ECO:0000256" key="1">
    <source>
        <dbReference type="ARBA" id="ARBA00004123"/>
    </source>
</evidence>
<accession>A0A9W8H5M4</accession>
<evidence type="ECO:0000256" key="4">
    <source>
        <dbReference type="ARBA" id="ARBA00022499"/>
    </source>
</evidence>
<keyword evidence="4" id="KW-1017">Isopeptide bond</keyword>
<dbReference type="Proteomes" id="UP001140011">
    <property type="component" value="Unassembled WGS sequence"/>
</dbReference>
<dbReference type="AlphaFoldDB" id="A0A9W8H5M4"/>
<evidence type="ECO:0000256" key="2">
    <source>
        <dbReference type="ARBA" id="ARBA00004496"/>
    </source>
</evidence>
<proteinExistence type="predicted"/>
<protein>
    <recommendedName>
        <fullName evidence="11">Zinc-finger domain-containing protein</fullName>
    </recommendedName>
</protein>
<gene>
    <name evidence="12" type="ORF">GGI19_000721</name>
</gene>
<dbReference type="PANTHER" id="PTHR31169:SF8">
    <property type="entry name" value="ZINC-FINGER DOMAIN OF MONOAMINE-OXIDASE A REPRESSOR R1 PROTEIN"/>
    <property type="match status" value="1"/>
</dbReference>
<keyword evidence="3" id="KW-0963">Cytoplasm</keyword>